<dbReference type="OMA" id="VTTVWHW"/>
<dbReference type="STRING" id="41447.ENSSDUP00000015713"/>
<keyword evidence="2" id="KW-1185">Reference proteome</keyword>
<reference evidence="1" key="1">
    <citation type="submission" date="2025-08" db="UniProtKB">
        <authorList>
            <consortium name="Ensembl"/>
        </authorList>
    </citation>
    <scope>IDENTIFICATION</scope>
</reference>
<dbReference type="Ensembl" id="ENSSDUT00000016001.1">
    <property type="protein sequence ID" value="ENSSDUP00000015713.1"/>
    <property type="gene ID" value="ENSSDUG00000011471.1"/>
</dbReference>
<reference evidence="1" key="2">
    <citation type="submission" date="2025-09" db="UniProtKB">
        <authorList>
            <consortium name="Ensembl"/>
        </authorList>
    </citation>
    <scope>IDENTIFICATION</scope>
</reference>
<dbReference type="PANTHER" id="PTHR13333">
    <property type="entry name" value="M-AAA PROTEASE-INTERACTING PROTEIN 1, MITOCHONDRIAL"/>
    <property type="match status" value="1"/>
</dbReference>
<dbReference type="GeneID" id="111236907"/>
<dbReference type="GeneTree" id="ENSGT00390000004145"/>
<dbReference type="AlphaFoldDB" id="A0A3B4UC29"/>
<dbReference type="PANTHER" id="PTHR13333:SF7">
    <property type="entry name" value="M-AAA PROTEASE-INTERACTING PROTEIN 1, MITOCHONDRIAL"/>
    <property type="match status" value="1"/>
</dbReference>
<evidence type="ECO:0000313" key="1">
    <source>
        <dbReference type="Ensembl" id="ENSSDUP00000015713.1"/>
    </source>
</evidence>
<protein>
    <submittedName>
        <fullName evidence="1">Si:dkey-82o10.4</fullName>
    </submittedName>
</protein>
<proteinExistence type="predicted"/>
<sequence length="282" mass="31636">MQRIASLAACREFGGLAACKPGVCALTRGPSCSGQPVVHRQWAGVCARPFSGEHAAQGRRLCRRRFAFVSQKHRLFSTQPGADKPEGSSGGQPDISVVGIPDPLTWIRCKGIMFLIELYFELDVNSVEFDRGVKQALVHVSNVMSCGRYHELRGVVSNEMVEYIEKRCRSLTNAQRQQLAITMDDIIFVLPEDVSVVFDQYGRKFCFIVMRFWLLSTHEGPDDPEGTKIFKVASSEDSSPQKKIATAVYEFHRELTRGASPDWTVTTVWHWHWKLAEDAAAD</sequence>
<dbReference type="GO" id="GO:0043022">
    <property type="term" value="F:ribosome binding"/>
    <property type="evidence" value="ECO:0007669"/>
    <property type="project" value="TreeGrafter"/>
</dbReference>
<name>A0A3B4UC29_SERDU</name>
<dbReference type="GO" id="GO:0032979">
    <property type="term" value="P:protein insertion into mitochondrial inner membrane from matrix"/>
    <property type="evidence" value="ECO:0007669"/>
    <property type="project" value="TreeGrafter"/>
</dbReference>
<dbReference type="Proteomes" id="UP000261420">
    <property type="component" value="Unplaced"/>
</dbReference>
<evidence type="ECO:0000313" key="2">
    <source>
        <dbReference type="Proteomes" id="UP000261420"/>
    </source>
</evidence>
<organism evidence="1 2">
    <name type="scientific">Seriola dumerili</name>
    <name type="common">Greater amberjack</name>
    <name type="synonym">Caranx dumerili</name>
    <dbReference type="NCBI Taxonomy" id="41447"/>
    <lineage>
        <taxon>Eukaryota</taxon>
        <taxon>Metazoa</taxon>
        <taxon>Chordata</taxon>
        <taxon>Craniata</taxon>
        <taxon>Vertebrata</taxon>
        <taxon>Euteleostomi</taxon>
        <taxon>Actinopterygii</taxon>
        <taxon>Neopterygii</taxon>
        <taxon>Teleostei</taxon>
        <taxon>Neoteleostei</taxon>
        <taxon>Acanthomorphata</taxon>
        <taxon>Carangaria</taxon>
        <taxon>Carangiformes</taxon>
        <taxon>Carangidae</taxon>
        <taxon>Seriola</taxon>
    </lineage>
</organism>
<accession>A0A3B4UC29</accession>
<dbReference type="RefSeq" id="XP_022621537.1">
    <property type="nucleotide sequence ID" value="XM_022765816.1"/>
</dbReference>
<dbReference type="GO" id="GO:0005743">
    <property type="term" value="C:mitochondrial inner membrane"/>
    <property type="evidence" value="ECO:0007669"/>
    <property type="project" value="TreeGrafter"/>
</dbReference>
<dbReference type="KEGG" id="sdu:111236907"/>